<gene>
    <name evidence="2" type="ORF">TWF718_007568</name>
</gene>
<comment type="caution">
    <text evidence="2">The sequence shown here is derived from an EMBL/GenBank/DDBJ whole genome shotgun (WGS) entry which is preliminary data.</text>
</comment>
<evidence type="ECO:0000259" key="1">
    <source>
        <dbReference type="PROSITE" id="PS50181"/>
    </source>
</evidence>
<feature type="domain" description="F-box" evidence="1">
    <location>
        <begin position="1"/>
        <end position="44"/>
    </location>
</feature>
<reference evidence="2 3" key="1">
    <citation type="submission" date="2019-10" db="EMBL/GenBank/DDBJ databases">
        <authorList>
            <person name="Palmer J.M."/>
        </authorList>
    </citation>
    <scope>NUCLEOTIDE SEQUENCE [LARGE SCALE GENOMIC DNA]</scope>
    <source>
        <strain evidence="2 3">TWF718</strain>
    </source>
</reference>
<dbReference type="InterPro" id="IPR001810">
    <property type="entry name" value="F-box_dom"/>
</dbReference>
<dbReference type="Pfam" id="PF00646">
    <property type="entry name" value="F-box"/>
    <property type="match status" value="1"/>
</dbReference>
<organism evidence="2 3">
    <name type="scientific">Orbilia javanica</name>
    <dbReference type="NCBI Taxonomy" id="47235"/>
    <lineage>
        <taxon>Eukaryota</taxon>
        <taxon>Fungi</taxon>
        <taxon>Dikarya</taxon>
        <taxon>Ascomycota</taxon>
        <taxon>Pezizomycotina</taxon>
        <taxon>Orbiliomycetes</taxon>
        <taxon>Orbiliales</taxon>
        <taxon>Orbiliaceae</taxon>
        <taxon>Orbilia</taxon>
    </lineage>
</organism>
<dbReference type="EMBL" id="JAVHNR010000004">
    <property type="protein sequence ID" value="KAK6345658.1"/>
    <property type="molecule type" value="Genomic_DNA"/>
</dbReference>
<sequence>MPLEVVQRIFKLLSRKELKTIALCSSATRDIAYPILHRSLMLKFHHEEPITKSNCGLSLKYVESILSVVSSEALSCYRNLTTISTLSLQRRRKPGPSPAMCAYDREMIFSKKQPITATDDMVLRLIINRLQRSQLLTIRFGSATSLKTLKLILGYQDQVRQLSLGDVGSYTDLMEGYSIPSTFFSLVEIRLTSLEVGNILRQAALTVLNIIHRASTTLKKLRLGCPNHPILPRFPDWQATVHDLYSGTAQEEVLPFSEIRLAALERLHIVHDHQMSSFADILGGMINGCTRLTRIRLSGCTKPHRLVRRLVAAGAHWIESLQICHCKEVSSFNSQPEYHGSRGSSSDGDLLLPCGSRWHSLPHMDSLHTLQLTGYSHLEDGPPQTYSFANKQRIRRLWVGCQRMEKDPNKCPSTSALLRYSSLTQSVVLIDENWQLLRELAVPHPGPLISELLCLKSLRVLRLLEWRPVSQIQVANIESETNALLSRYSDLPTRKLPSVKLLVVERQSCTNYCSRLLSATPCYLAVRAERLGARSIEANLYRPIVTQVDLDLALSICLRNGCSTYLLTSGPPSAERFWEDAYAFAKDPY</sequence>
<protein>
    <recommendedName>
        <fullName evidence="1">F-box domain-containing protein</fullName>
    </recommendedName>
</protein>
<dbReference type="AlphaFoldDB" id="A0AAN8RNN4"/>
<accession>A0AAN8RNN4</accession>
<keyword evidence="3" id="KW-1185">Reference proteome</keyword>
<name>A0AAN8RNN4_9PEZI</name>
<proteinExistence type="predicted"/>
<evidence type="ECO:0000313" key="2">
    <source>
        <dbReference type="EMBL" id="KAK6345658.1"/>
    </source>
</evidence>
<dbReference type="PROSITE" id="PS50181">
    <property type="entry name" value="FBOX"/>
    <property type="match status" value="1"/>
</dbReference>
<evidence type="ECO:0000313" key="3">
    <source>
        <dbReference type="Proteomes" id="UP001313282"/>
    </source>
</evidence>
<dbReference type="Proteomes" id="UP001313282">
    <property type="component" value="Unassembled WGS sequence"/>
</dbReference>